<dbReference type="PANTHER" id="PTHR43877">
    <property type="entry name" value="AMINOALKYLPHOSPHONATE N-ACETYLTRANSFERASE-RELATED-RELATED"/>
    <property type="match status" value="1"/>
</dbReference>
<organism evidence="4 5">
    <name type="scientific">Roseateles depolymerans</name>
    <dbReference type="NCBI Taxonomy" id="76731"/>
    <lineage>
        <taxon>Bacteria</taxon>
        <taxon>Pseudomonadati</taxon>
        <taxon>Pseudomonadota</taxon>
        <taxon>Betaproteobacteria</taxon>
        <taxon>Burkholderiales</taxon>
        <taxon>Sphaerotilaceae</taxon>
        <taxon>Roseateles</taxon>
    </lineage>
</organism>
<evidence type="ECO:0000313" key="4">
    <source>
        <dbReference type="EMBL" id="PZP36679.1"/>
    </source>
</evidence>
<evidence type="ECO:0000313" key="5">
    <source>
        <dbReference type="Proteomes" id="UP000249633"/>
    </source>
</evidence>
<accession>A0A2W5G3R5</accession>
<keyword evidence="1 4" id="KW-0808">Transferase</keyword>
<dbReference type="InterPro" id="IPR000182">
    <property type="entry name" value="GNAT_dom"/>
</dbReference>
<evidence type="ECO:0000256" key="1">
    <source>
        <dbReference type="ARBA" id="ARBA00022679"/>
    </source>
</evidence>
<protein>
    <submittedName>
        <fullName evidence="4">GNAT family N-acetyltransferase</fullName>
    </submittedName>
</protein>
<proteinExistence type="predicted"/>
<evidence type="ECO:0000256" key="2">
    <source>
        <dbReference type="ARBA" id="ARBA00023315"/>
    </source>
</evidence>
<dbReference type="CDD" id="cd04301">
    <property type="entry name" value="NAT_SF"/>
    <property type="match status" value="1"/>
</dbReference>
<feature type="domain" description="N-acetyltransferase" evidence="3">
    <location>
        <begin position="7"/>
        <end position="173"/>
    </location>
</feature>
<dbReference type="InterPro" id="IPR016181">
    <property type="entry name" value="Acyl_CoA_acyltransferase"/>
</dbReference>
<sequence length="178" mass="19372">MQQGAELSLRPLTAADLGELLALQSRCYGADYLESRASFEAKLAATEGRSTCWMAWRDREALAYAVALPVTEQTLPALNAPLCERVPKPELLYLHDIAVSPEARSLGLAGRLLACLAERAQDLGLSRLALIAVQGSVPYWTRQGFEPWPAQGALALKLASFGVEARLMQRRLRPAAAQ</sequence>
<dbReference type="Pfam" id="PF00583">
    <property type="entry name" value="Acetyltransf_1"/>
    <property type="match status" value="1"/>
</dbReference>
<dbReference type="AlphaFoldDB" id="A0A2W5G3R5"/>
<dbReference type="SUPFAM" id="SSF55729">
    <property type="entry name" value="Acyl-CoA N-acyltransferases (Nat)"/>
    <property type="match status" value="1"/>
</dbReference>
<evidence type="ECO:0000259" key="3">
    <source>
        <dbReference type="PROSITE" id="PS51186"/>
    </source>
</evidence>
<name>A0A2W5G3R5_9BURK</name>
<dbReference type="Gene3D" id="3.40.630.30">
    <property type="match status" value="1"/>
</dbReference>
<keyword evidence="2" id="KW-0012">Acyltransferase</keyword>
<dbReference type="PROSITE" id="PS51186">
    <property type="entry name" value="GNAT"/>
    <property type="match status" value="1"/>
</dbReference>
<comment type="caution">
    <text evidence="4">The sequence shown here is derived from an EMBL/GenBank/DDBJ whole genome shotgun (WGS) entry which is preliminary data.</text>
</comment>
<gene>
    <name evidence="4" type="ORF">DI603_01585</name>
</gene>
<dbReference type="EMBL" id="QFOD01000001">
    <property type="protein sequence ID" value="PZP36679.1"/>
    <property type="molecule type" value="Genomic_DNA"/>
</dbReference>
<dbReference type="GO" id="GO:0016747">
    <property type="term" value="F:acyltransferase activity, transferring groups other than amino-acyl groups"/>
    <property type="evidence" value="ECO:0007669"/>
    <property type="project" value="InterPro"/>
</dbReference>
<dbReference type="InterPro" id="IPR050832">
    <property type="entry name" value="Bact_Acetyltransf"/>
</dbReference>
<dbReference type="Proteomes" id="UP000249633">
    <property type="component" value="Unassembled WGS sequence"/>
</dbReference>
<reference evidence="4 5" key="1">
    <citation type="submission" date="2017-08" db="EMBL/GenBank/DDBJ databases">
        <title>Infants hospitalized years apart are colonized by the same room-sourced microbial strains.</title>
        <authorList>
            <person name="Brooks B."/>
            <person name="Olm M.R."/>
            <person name="Firek B.A."/>
            <person name="Baker R."/>
            <person name="Thomas B.C."/>
            <person name="Morowitz M.J."/>
            <person name="Banfield J.F."/>
        </authorList>
    </citation>
    <scope>NUCLEOTIDE SEQUENCE [LARGE SCALE GENOMIC DNA]</scope>
    <source>
        <strain evidence="4">S2_012_000_R2_81</strain>
    </source>
</reference>